<protein>
    <submittedName>
        <fullName evidence="1">Uncharacterized protein</fullName>
    </submittedName>
</protein>
<dbReference type="OrthoDB" id="10633235at2759"/>
<evidence type="ECO:0000313" key="1">
    <source>
        <dbReference type="EMBL" id="TNN85741.1"/>
    </source>
</evidence>
<dbReference type="EMBL" id="SRLO01000019">
    <property type="protein sequence ID" value="TNN85741.1"/>
    <property type="molecule type" value="Genomic_DNA"/>
</dbReference>
<dbReference type="AlphaFoldDB" id="A0A4Z2J733"/>
<gene>
    <name evidence="1" type="ORF">EYF80_003988</name>
</gene>
<keyword evidence="2" id="KW-1185">Reference proteome</keyword>
<dbReference type="Proteomes" id="UP000314294">
    <property type="component" value="Unassembled WGS sequence"/>
</dbReference>
<comment type="caution">
    <text evidence="1">The sequence shown here is derived from an EMBL/GenBank/DDBJ whole genome shotgun (WGS) entry which is preliminary data.</text>
</comment>
<proteinExistence type="predicted"/>
<sequence>MLVSLRLCLKGESEKCSRAPRGLEDSRGVLRRDVLLSRAMRPPSTKSDTLPSVPPSPCRDEIKKVVLKQLGGSVLEGFGQSCQQHRELWSVELEQGD</sequence>
<evidence type="ECO:0000313" key="2">
    <source>
        <dbReference type="Proteomes" id="UP000314294"/>
    </source>
</evidence>
<organism evidence="1 2">
    <name type="scientific">Liparis tanakae</name>
    <name type="common">Tanaka's snailfish</name>
    <dbReference type="NCBI Taxonomy" id="230148"/>
    <lineage>
        <taxon>Eukaryota</taxon>
        <taxon>Metazoa</taxon>
        <taxon>Chordata</taxon>
        <taxon>Craniata</taxon>
        <taxon>Vertebrata</taxon>
        <taxon>Euteleostomi</taxon>
        <taxon>Actinopterygii</taxon>
        <taxon>Neopterygii</taxon>
        <taxon>Teleostei</taxon>
        <taxon>Neoteleostei</taxon>
        <taxon>Acanthomorphata</taxon>
        <taxon>Eupercaria</taxon>
        <taxon>Perciformes</taxon>
        <taxon>Cottioidei</taxon>
        <taxon>Cottales</taxon>
        <taxon>Liparidae</taxon>
        <taxon>Liparis</taxon>
    </lineage>
</organism>
<accession>A0A4Z2J733</accession>
<name>A0A4Z2J733_9TELE</name>
<reference evidence="1 2" key="1">
    <citation type="submission" date="2019-03" db="EMBL/GenBank/DDBJ databases">
        <title>First draft genome of Liparis tanakae, snailfish: a comprehensive survey of snailfish specific genes.</title>
        <authorList>
            <person name="Kim W."/>
            <person name="Song I."/>
            <person name="Jeong J.-H."/>
            <person name="Kim D."/>
            <person name="Kim S."/>
            <person name="Ryu S."/>
            <person name="Song J.Y."/>
            <person name="Lee S.K."/>
        </authorList>
    </citation>
    <scope>NUCLEOTIDE SEQUENCE [LARGE SCALE GENOMIC DNA]</scope>
    <source>
        <tissue evidence="1">Muscle</tissue>
    </source>
</reference>